<dbReference type="EMBL" id="PDKO01000010">
    <property type="protein sequence ID" value="RXJ62043.1"/>
    <property type="molecule type" value="Genomic_DNA"/>
</dbReference>
<dbReference type="AlphaFoldDB" id="A0A4Q0XXS7"/>
<dbReference type="Proteomes" id="UP000290191">
    <property type="component" value="Unassembled WGS sequence"/>
</dbReference>
<proteinExistence type="predicted"/>
<comment type="caution">
    <text evidence="1">The sequence shown here is derived from an EMBL/GenBank/DDBJ whole genome shotgun (WGS) entry which is preliminary data.</text>
</comment>
<reference evidence="1 2" key="1">
    <citation type="submission" date="2017-10" db="EMBL/GenBank/DDBJ databases">
        <title>Genomics of the genus Arcobacter.</title>
        <authorList>
            <person name="Perez-Cataluna A."/>
            <person name="Figueras M.J."/>
        </authorList>
    </citation>
    <scope>NUCLEOTIDE SEQUENCE [LARGE SCALE GENOMIC DNA]</scope>
    <source>
        <strain evidence="1 2">DSM 24636</strain>
    </source>
</reference>
<dbReference type="Pfam" id="PF12669">
    <property type="entry name" value="FeoB_associated"/>
    <property type="match status" value="1"/>
</dbReference>
<protein>
    <submittedName>
        <fullName evidence="1">FeoB-associated Cys-rich membrane protein</fullName>
    </submittedName>
</protein>
<gene>
    <name evidence="1" type="ORF">CRV06_11470</name>
</gene>
<dbReference type="RefSeq" id="WP_119173267.1">
    <property type="nucleotide sequence ID" value="NZ_CP041070.1"/>
</dbReference>
<evidence type="ECO:0000313" key="1">
    <source>
        <dbReference type="EMBL" id="RXJ62043.1"/>
    </source>
</evidence>
<keyword evidence="2" id="KW-1185">Reference proteome</keyword>
<name>A0A4Q0XXS7_9BACT</name>
<organism evidence="1 2">
    <name type="scientific">Halarcobacter anaerophilus</name>
    <dbReference type="NCBI Taxonomy" id="877500"/>
    <lineage>
        <taxon>Bacteria</taxon>
        <taxon>Pseudomonadati</taxon>
        <taxon>Campylobacterota</taxon>
        <taxon>Epsilonproteobacteria</taxon>
        <taxon>Campylobacterales</taxon>
        <taxon>Arcobacteraceae</taxon>
        <taxon>Halarcobacter</taxon>
    </lineage>
</organism>
<dbReference type="STRING" id="877500.GCA_000935065_00861"/>
<accession>A0A4Q0XXS7</accession>
<sequence>MENFILVIIALLALYYIFKKTFKSGGCNCGDKNCSSKK</sequence>
<evidence type="ECO:0000313" key="2">
    <source>
        <dbReference type="Proteomes" id="UP000290191"/>
    </source>
</evidence>